<dbReference type="Pfam" id="PF13175">
    <property type="entry name" value="AAA_15"/>
    <property type="match status" value="1"/>
</dbReference>
<evidence type="ECO:0000313" key="2">
    <source>
        <dbReference type="EMBL" id="OBQ25841.1"/>
    </source>
</evidence>
<comment type="caution">
    <text evidence="2">The sequence shown here is derived from an EMBL/GenBank/DDBJ whole genome shotgun (WGS) entry which is preliminary data.</text>
</comment>
<feature type="domain" description="Endonuclease GajA/Old nuclease/RecF-like AAA" evidence="1">
    <location>
        <begin position="1"/>
        <end position="347"/>
    </location>
</feature>
<evidence type="ECO:0000259" key="1">
    <source>
        <dbReference type="Pfam" id="PF13175"/>
    </source>
</evidence>
<dbReference type="EMBL" id="LJOY01000020">
    <property type="protein sequence ID" value="OBQ25841.1"/>
    <property type="molecule type" value="Genomic_DNA"/>
</dbReference>
<sequence length="446" mass="51428">MHIQKVIINNFRCFEHLEVNLDPDINIFVGNNGSGKSALLDGIAAAMYPYVRLIQEKVNKEYNYKEESPVLQRDLPAKQEGSKRKNQADFNLLATGFPHWTIIYEKPPTDNDNERITVDFGYPPSYIKDEFKKLYFAIENQCDTINNEPKSELSIIAYYKSNRHLTNIGDLENIPNKSFDRFDALNNAFDATGKFTDLANWFFVREYEELREGKRQGNINFELPDLKQVRNAISTIIAPNARVYFSGATSAKLMVEWTMETGEKRELLLSQLSAGYRNMLALVMDFARRLAQANPDMENPLAAEAILMIDELDLHLHPTWQQKIIPDLKKVFPNTQIIATTHSPEVVTTVQQNQVKILEDYQIKECPSPTKGMKSSDIVRYVLGLSDLRPDTEESRTLTQLFEAIDNGQLEEAKRLKKELQHWESFDPDMTRADMQIRRLERRNAV</sequence>
<dbReference type="Gene3D" id="3.40.50.300">
    <property type="entry name" value="P-loop containing nucleotide triphosphate hydrolases"/>
    <property type="match status" value="1"/>
</dbReference>
<dbReference type="STRING" id="1803587.GCA_001593825_00614"/>
<dbReference type="PANTHER" id="PTHR32182">
    <property type="entry name" value="DNA REPLICATION AND REPAIR PROTEIN RECF"/>
    <property type="match status" value="1"/>
</dbReference>
<dbReference type="InterPro" id="IPR027417">
    <property type="entry name" value="P-loop_NTPase"/>
</dbReference>
<organism evidence="2 3">
    <name type="scientific">Aphanizomenon flos-aquae LD13</name>
    <dbReference type="NCBI Taxonomy" id="1710894"/>
    <lineage>
        <taxon>Bacteria</taxon>
        <taxon>Bacillati</taxon>
        <taxon>Cyanobacteriota</taxon>
        <taxon>Cyanophyceae</taxon>
        <taxon>Nostocales</taxon>
        <taxon>Aphanizomenonaceae</taxon>
        <taxon>Aphanizomenon</taxon>
    </lineage>
</organism>
<dbReference type="CDD" id="cd00267">
    <property type="entry name" value="ABC_ATPase"/>
    <property type="match status" value="1"/>
</dbReference>
<dbReference type="GO" id="GO:0006302">
    <property type="term" value="P:double-strand break repair"/>
    <property type="evidence" value="ECO:0007669"/>
    <property type="project" value="TreeGrafter"/>
</dbReference>
<dbReference type="PATRIC" id="fig|1710894.3.peg.3298"/>
<dbReference type="SUPFAM" id="SSF52540">
    <property type="entry name" value="P-loop containing nucleoside triphosphate hydrolases"/>
    <property type="match status" value="1"/>
</dbReference>
<dbReference type="InterPro" id="IPR041685">
    <property type="entry name" value="AAA_GajA/Old/RecF-like"/>
</dbReference>
<proteinExistence type="predicted"/>
<dbReference type="Proteomes" id="UP000092382">
    <property type="component" value="Unassembled WGS sequence"/>
</dbReference>
<dbReference type="AlphaFoldDB" id="A0A1B7VY41"/>
<dbReference type="PANTHER" id="PTHR32182:SF23">
    <property type="entry name" value="ATP BINDING PROTEIN"/>
    <property type="match status" value="1"/>
</dbReference>
<evidence type="ECO:0000313" key="3">
    <source>
        <dbReference type="Proteomes" id="UP000092382"/>
    </source>
</evidence>
<name>A0A1B7VY41_APHFL</name>
<protein>
    <submittedName>
        <fullName evidence="2">Chromosome segregation protein SMC</fullName>
    </submittedName>
</protein>
<dbReference type="GO" id="GO:0000731">
    <property type="term" value="P:DNA synthesis involved in DNA repair"/>
    <property type="evidence" value="ECO:0007669"/>
    <property type="project" value="TreeGrafter"/>
</dbReference>
<reference evidence="2 3" key="1">
    <citation type="submission" date="2015-09" db="EMBL/GenBank/DDBJ databases">
        <title>Whole genome shotgun sequence assembly of Aphanizomenon flos-aquae UKL13.</title>
        <authorList>
            <person name="Driscoll C."/>
        </authorList>
    </citation>
    <scope>NUCLEOTIDE SEQUENCE [LARGE SCALE GENOMIC DNA]</scope>
    <source>
        <strain evidence="2">MDT13</strain>
    </source>
</reference>
<accession>A0A1B7VY41</accession>
<gene>
    <name evidence="2" type="ORF">AN481_07990</name>
</gene>